<dbReference type="InParanoid" id="D8T1Y4"/>
<organism evidence="4">
    <name type="scientific">Selaginella moellendorffii</name>
    <name type="common">Spikemoss</name>
    <dbReference type="NCBI Taxonomy" id="88036"/>
    <lineage>
        <taxon>Eukaryota</taxon>
        <taxon>Viridiplantae</taxon>
        <taxon>Streptophyta</taxon>
        <taxon>Embryophyta</taxon>
        <taxon>Tracheophyta</taxon>
        <taxon>Lycopodiopsida</taxon>
        <taxon>Selaginellales</taxon>
        <taxon>Selaginellaceae</taxon>
        <taxon>Selaginella</taxon>
    </lineage>
</organism>
<dbReference type="Pfam" id="PF13422">
    <property type="entry name" value="DUF4110"/>
    <property type="match status" value="1"/>
</dbReference>
<dbReference type="InterPro" id="IPR025183">
    <property type="entry name" value="DUF4110"/>
</dbReference>
<evidence type="ECO:0000256" key="1">
    <source>
        <dbReference type="SAM" id="MobiDB-lite"/>
    </source>
</evidence>
<reference evidence="3 4" key="1">
    <citation type="journal article" date="2011" name="Science">
        <title>The Selaginella genome identifies genetic changes associated with the evolution of vascular plants.</title>
        <authorList>
            <person name="Banks J.A."/>
            <person name="Nishiyama T."/>
            <person name="Hasebe M."/>
            <person name="Bowman J.L."/>
            <person name="Gribskov M."/>
            <person name="dePamphilis C."/>
            <person name="Albert V.A."/>
            <person name="Aono N."/>
            <person name="Aoyama T."/>
            <person name="Ambrose B.A."/>
            <person name="Ashton N.W."/>
            <person name="Axtell M.J."/>
            <person name="Barker E."/>
            <person name="Barker M.S."/>
            <person name="Bennetzen J.L."/>
            <person name="Bonawitz N.D."/>
            <person name="Chapple C."/>
            <person name="Cheng C."/>
            <person name="Correa L.G."/>
            <person name="Dacre M."/>
            <person name="DeBarry J."/>
            <person name="Dreyer I."/>
            <person name="Elias M."/>
            <person name="Engstrom E.M."/>
            <person name="Estelle M."/>
            <person name="Feng L."/>
            <person name="Finet C."/>
            <person name="Floyd S.K."/>
            <person name="Frommer W.B."/>
            <person name="Fujita T."/>
            <person name="Gramzow L."/>
            <person name="Gutensohn M."/>
            <person name="Harholt J."/>
            <person name="Hattori M."/>
            <person name="Heyl A."/>
            <person name="Hirai T."/>
            <person name="Hiwatashi Y."/>
            <person name="Ishikawa M."/>
            <person name="Iwata M."/>
            <person name="Karol K.G."/>
            <person name="Koehler B."/>
            <person name="Kolukisaoglu U."/>
            <person name="Kubo M."/>
            <person name="Kurata T."/>
            <person name="Lalonde S."/>
            <person name="Li K."/>
            <person name="Li Y."/>
            <person name="Litt A."/>
            <person name="Lyons E."/>
            <person name="Manning G."/>
            <person name="Maruyama T."/>
            <person name="Michael T.P."/>
            <person name="Mikami K."/>
            <person name="Miyazaki S."/>
            <person name="Morinaga S."/>
            <person name="Murata T."/>
            <person name="Mueller-Roeber B."/>
            <person name="Nelson D.R."/>
            <person name="Obara M."/>
            <person name="Oguri Y."/>
            <person name="Olmstead R.G."/>
            <person name="Onodera N."/>
            <person name="Petersen B.L."/>
            <person name="Pils B."/>
            <person name="Prigge M."/>
            <person name="Rensing S.A."/>
            <person name="Riano-Pachon D.M."/>
            <person name="Roberts A.W."/>
            <person name="Sato Y."/>
            <person name="Scheller H.V."/>
            <person name="Schulz B."/>
            <person name="Schulz C."/>
            <person name="Shakirov E.V."/>
            <person name="Shibagaki N."/>
            <person name="Shinohara N."/>
            <person name="Shippen D.E."/>
            <person name="Soerensen I."/>
            <person name="Sotooka R."/>
            <person name="Sugimoto N."/>
            <person name="Sugita M."/>
            <person name="Sumikawa N."/>
            <person name="Tanurdzic M."/>
            <person name="Theissen G."/>
            <person name="Ulvskov P."/>
            <person name="Wakazuki S."/>
            <person name="Weng J.K."/>
            <person name="Willats W.W."/>
            <person name="Wipf D."/>
            <person name="Wolf P.G."/>
            <person name="Yang L."/>
            <person name="Zimmer A.D."/>
            <person name="Zhu Q."/>
            <person name="Mitros T."/>
            <person name="Hellsten U."/>
            <person name="Loque D."/>
            <person name="Otillar R."/>
            <person name="Salamov A."/>
            <person name="Schmutz J."/>
            <person name="Shapiro H."/>
            <person name="Lindquist E."/>
            <person name="Lucas S."/>
            <person name="Rokhsar D."/>
            <person name="Grigoriev I.V."/>
        </authorList>
    </citation>
    <scope>NUCLEOTIDE SEQUENCE [LARGE SCALE GENOMIC DNA]</scope>
</reference>
<keyword evidence="4" id="KW-1185">Reference proteome</keyword>
<feature type="region of interest" description="Disordered" evidence="1">
    <location>
        <begin position="1"/>
        <end position="20"/>
    </location>
</feature>
<dbReference type="Proteomes" id="UP000001514">
    <property type="component" value="Unassembled WGS sequence"/>
</dbReference>
<protein>
    <recommendedName>
        <fullName evidence="2">DUF4110 domain-containing protein</fullName>
    </recommendedName>
</protein>
<evidence type="ECO:0000313" key="3">
    <source>
        <dbReference type="EMBL" id="EFJ09311.1"/>
    </source>
</evidence>
<accession>D8T1Y4</accession>
<dbReference type="KEGG" id="smo:SELMODRAFT_428162"/>
<gene>
    <name evidence="3" type="ORF">SELMODRAFT_428162</name>
</gene>
<dbReference type="Gramene" id="EFJ09311">
    <property type="protein sequence ID" value="EFJ09311"/>
    <property type="gene ID" value="SELMODRAFT_428162"/>
</dbReference>
<dbReference type="HOGENOM" id="CLU_1638270_0_0_1"/>
<dbReference type="AlphaFoldDB" id="D8T1Y4"/>
<dbReference type="EMBL" id="GL377664">
    <property type="protein sequence ID" value="EFJ09311.1"/>
    <property type="molecule type" value="Genomic_DNA"/>
</dbReference>
<evidence type="ECO:0000259" key="2">
    <source>
        <dbReference type="Pfam" id="PF13422"/>
    </source>
</evidence>
<feature type="domain" description="DUF4110" evidence="2">
    <location>
        <begin position="31"/>
        <end position="68"/>
    </location>
</feature>
<feature type="region of interest" description="Disordered" evidence="1">
    <location>
        <begin position="87"/>
        <end position="114"/>
    </location>
</feature>
<proteinExistence type="predicted"/>
<evidence type="ECO:0000313" key="4">
    <source>
        <dbReference type="Proteomes" id="UP000001514"/>
    </source>
</evidence>
<name>D8T1Y4_SELML</name>
<sequence>MSELNDARLISKGTDKEDDGKVVKKKDVELGLADSQQTPLPGEALRDFFSWTIMYWHLTITSNTLERSSGRMDLNWQRHATENLNPSLTSLRDLKPTTTPKRRQPNLPKSAARRNDKMTVIIRGMAGSRHLASDVTLAAASVTVDCRAPSCTVGSPQSFAGT</sequence>